<name>A0A5C3LY48_9AGAR</name>
<evidence type="ECO:0008006" key="4">
    <source>
        <dbReference type="Google" id="ProtNLM"/>
    </source>
</evidence>
<dbReference type="SUPFAM" id="SSF51735">
    <property type="entry name" value="NAD(P)-binding Rossmann-fold domains"/>
    <property type="match status" value="1"/>
</dbReference>
<sequence length="385" mass="41461">MSRLPLPALLLSGYLNSPPRIPLLGIVKSANHAYGAALAGHSTGTDGGCRGGEESIAVFVRGTSGIGRSIAESFARHANGRGRVLLVEQNEHAAHAILSSTPSSSNTKSQFIPCDLANSTSLSLCIDALSTLPKINCLILTPGCFSLYPHSDANPSSKDRQVDSKLMVHYYARWKLIHDLASLLEGATALGEDGKVLTVSRPGWGGRANLYDLGLNRTYGAIAASLQMPTYNDFMIESFALLHPSLTFINAYPGFVRTPLLSSSPTLRELSSYPFPVPALAASLVALAEVMTYPLSRSAEECAEWMWRGVWSSSRASNGKYGENVKGYFPSYMAEKIVDVSGKVKEKHGAFRLGAYGEDLGAQRSFGTEDARRMVWEHTGRIMGA</sequence>
<dbReference type="PANTHER" id="PTHR47534:SF3">
    <property type="entry name" value="ALCOHOL DEHYDROGENASE-LIKE C-TERMINAL DOMAIN-CONTAINING PROTEIN"/>
    <property type="match status" value="1"/>
</dbReference>
<dbReference type="AlphaFoldDB" id="A0A5C3LY48"/>
<gene>
    <name evidence="2" type="ORF">BDQ12DRAFT_684762</name>
</gene>
<dbReference type="STRING" id="68775.A0A5C3LY48"/>
<dbReference type="Gene3D" id="3.40.50.720">
    <property type="entry name" value="NAD(P)-binding Rossmann-like Domain"/>
    <property type="match status" value="1"/>
</dbReference>
<evidence type="ECO:0000256" key="1">
    <source>
        <dbReference type="ARBA" id="ARBA00023002"/>
    </source>
</evidence>
<keyword evidence="3" id="KW-1185">Reference proteome</keyword>
<keyword evidence="1" id="KW-0560">Oxidoreductase</keyword>
<accession>A0A5C3LY48</accession>
<dbReference type="InterPro" id="IPR036291">
    <property type="entry name" value="NAD(P)-bd_dom_sf"/>
</dbReference>
<dbReference type="PANTHER" id="PTHR47534">
    <property type="entry name" value="YALI0E05731P"/>
    <property type="match status" value="1"/>
</dbReference>
<dbReference type="GO" id="GO:0016491">
    <property type="term" value="F:oxidoreductase activity"/>
    <property type="evidence" value="ECO:0007669"/>
    <property type="project" value="UniProtKB-KW"/>
</dbReference>
<organism evidence="2 3">
    <name type="scientific">Crucibulum laeve</name>
    <dbReference type="NCBI Taxonomy" id="68775"/>
    <lineage>
        <taxon>Eukaryota</taxon>
        <taxon>Fungi</taxon>
        <taxon>Dikarya</taxon>
        <taxon>Basidiomycota</taxon>
        <taxon>Agaricomycotina</taxon>
        <taxon>Agaricomycetes</taxon>
        <taxon>Agaricomycetidae</taxon>
        <taxon>Agaricales</taxon>
        <taxon>Agaricineae</taxon>
        <taxon>Nidulariaceae</taxon>
        <taxon>Crucibulum</taxon>
    </lineage>
</organism>
<reference evidence="2 3" key="1">
    <citation type="journal article" date="2019" name="Nat. Ecol. Evol.">
        <title>Megaphylogeny resolves global patterns of mushroom evolution.</title>
        <authorList>
            <person name="Varga T."/>
            <person name="Krizsan K."/>
            <person name="Foldi C."/>
            <person name="Dima B."/>
            <person name="Sanchez-Garcia M."/>
            <person name="Sanchez-Ramirez S."/>
            <person name="Szollosi G.J."/>
            <person name="Szarkandi J.G."/>
            <person name="Papp V."/>
            <person name="Albert L."/>
            <person name="Andreopoulos W."/>
            <person name="Angelini C."/>
            <person name="Antonin V."/>
            <person name="Barry K.W."/>
            <person name="Bougher N.L."/>
            <person name="Buchanan P."/>
            <person name="Buyck B."/>
            <person name="Bense V."/>
            <person name="Catcheside P."/>
            <person name="Chovatia M."/>
            <person name="Cooper J."/>
            <person name="Damon W."/>
            <person name="Desjardin D."/>
            <person name="Finy P."/>
            <person name="Geml J."/>
            <person name="Haridas S."/>
            <person name="Hughes K."/>
            <person name="Justo A."/>
            <person name="Karasinski D."/>
            <person name="Kautmanova I."/>
            <person name="Kiss B."/>
            <person name="Kocsube S."/>
            <person name="Kotiranta H."/>
            <person name="LaButti K.M."/>
            <person name="Lechner B.E."/>
            <person name="Liimatainen K."/>
            <person name="Lipzen A."/>
            <person name="Lukacs Z."/>
            <person name="Mihaltcheva S."/>
            <person name="Morgado L.N."/>
            <person name="Niskanen T."/>
            <person name="Noordeloos M.E."/>
            <person name="Ohm R.A."/>
            <person name="Ortiz-Santana B."/>
            <person name="Ovrebo C."/>
            <person name="Racz N."/>
            <person name="Riley R."/>
            <person name="Savchenko A."/>
            <person name="Shiryaev A."/>
            <person name="Soop K."/>
            <person name="Spirin V."/>
            <person name="Szebenyi C."/>
            <person name="Tomsovsky M."/>
            <person name="Tulloss R.E."/>
            <person name="Uehling J."/>
            <person name="Grigoriev I.V."/>
            <person name="Vagvolgyi C."/>
            <person name="Papp T."/>
            <person name="Martin F.M."/>
            <person name="Miettinen O."/>
            <person name="Hibbett D.S."/>
            <person name="Nagy L.G."/>
        </authorList>
    </citation>
    <scope>NUCLEOTIDE SEQUENCE [LARGE SCALE GENOMIC DNA]</scope>
    <source>
        <strain evidence="2 3">CBS 166.37</strain>
    </source>
</reference>
<proteinExistence type="predicted"/>
<dbReference type="InterPro" id="IPR052228">
    <property type="entry name" value="Sec_Metab_Biosynth_Oxidored"/>
</dbReference>
<feature type="non-terminal residue" evidence="2">
    <location>
        <position position="1"/>
    </location>
</feature>
<dbReference type="Proteomes" id="UP000308652">
    <property type="component" value="Unassembled WGS sequence"/>
</dbReference>
<dbReference type="OrthoDB" id="2898509at2759"/>
<evidence type="ECO:0000313" key="2">
    <source>
        <dbReference type="EMBL" id="TFK37860.1"/>
    </source>
</evidence>
<evidence type="ECO:0000313" key="3">
    <source>
        <dbReference type="Proteomes" id="UP000308652"/>
    </source>
</evidence>
<protein>
    <recommendedName>
        <fullName evidence="4">NAD(P)-binding protein</fullName>
    </recommendedName>
</protein>
<dbReference type="EMBL" id="ML213606">
    <property type="protein sequence ID" value="TFK37860.1"/>
    <property type="molecule type" value="Genomic_DNA"/>
</dbReference>